<name>A0A7S1QE36_NEODS</name>
<gene>
    <name evidence="1" type="ORF">NDES1114_LOCUS22327</name>
</gene>
<reference evidence="1" key="1">
    <citation type="submission" date="2021-01" db="EMBL/GenBank/DDBJ databases">
        <authorList>
            <person name="Corre E."/>
            <person name="Pelletier E."/>
            <person name="Niang G."/>
            <person name="Scheremetjew M."/>
            <person name="Finn R."/>
            <person name="Kale V."/>
            <person name="Holt S."/>
            <person name="Cochrane G."/>
            <person name="Meng A."/>
            <person name="Brown T."/>
            <person name="Cohen L."/>
        </authorList>
    </citation>
    <scope>NUCLEOTIDE SEQUENCE</scope>
    <source>
        <strain evidence="1">CCAP 1951/1</strain>
    </source>
</reference>
<dbReference type="EMBL" id="HBGF01033359">
    <property type="protein sequence ID" value="CAD9130719.1"/>
    <property type="molecule type" value="Transcribed_RNA"/>
</dbReference>
<evidence type="ECO:0000313" key="1">
    <source>
        <dbReference type="EMBL" id="CAD9130719.1"/>
    </source>
</evidence>
<proteinExistence type="predicted"/>
<organism evidence="1">
    <name type="scientific">Neobodo designis</name>
    <name type="common">Flagellated protozoan</name>
    <name type="synonym">Bodo designis</name>
    <dbReference type="NCBI Taxonomy" id="312471"/>
    <lineage>
        <taxon>Eukaryota</taxon>
        <taxon>Discoba</taxon>
        <taxon>Euglenozoa</taxon>
        <taxon>Kinetoplastea</taxon>
        <taxon>Metakinetoplastina</taxon>
        <taxon>Neobodonida</taxon>
        <taxon>Neobodo</taxon>
    </lineage>
</organism>
<dbReference type="AlphaFoldDB" id="A0A7S1QE36"/>
<sequence length="295" mass="32026">MRAFRVACRSATLRAASSTAAAAALGVPKGAEQAASQPYLVWAELNTVARARLAPIAATAASDNTRYAEIRNGMKAPASKPATMKDAISKAKTLADVANGVEATLFEVRRLEKEREDTQLAIWGLNDLINLGLSVSTAEQIEAYKKEKVAAVAKLDANRKAHAAYCAKTFDTATFNDVINMFRIAGETSHTARLYAETLLDDMTMCNVAFDEATKLMMKNVVFGDAPHEDSNLLFTFVENPERGEVSLAPIANGDLTKIADEAVMTIGRRHTTPVTEHVKLQQKDTHPMLQRSSE</sequence>
<protein>
    <submittedName>
        <fullName evidence="1">Uncharacterized protein</fullName>
    </submittedName>
</protein>
<accession>A0A7S1QE36</accession>